<feature type="region of interest" description="Disordered" evidence="1">
    <location>
        <begin position="473"/>
        <end position="537"/>
    </location>
</feature>
<organism evidence="2 3">
    <name type="scientific">Dissophora globulifera</name>
    <dbReference type="NCBI Taxonomy" id="979702"/>
    <lineage>
        <taxon>Eukaryota</taxon>
        <taxon>Fungi</taxon>
        <taxon>Fungi incertae sedis</taxon>
        <taxon>Mucoromycota</taxon>
        <taxon>Mortierellomycotina</taxon>
        <taxon>Mortierellomycetes</taxon>
        <taxon>Mortierellales</taxon>
        <taxon>Mortierellaceae</taxon>
        <taxon>Dissophora</taxon>
    </lineage>
</organism>
<feature type="compositionally biased region" description="Polar residues" evidence="1">
    <location>
        <begin position="473"/>
        <end position="485"/>
    </location>
</feature>
<feature type="compositionally biased region" description="Low complexity" evidence="1">
    <location>
        <begin position="405"/>
        <end position="421"/>
    </location>
</feature>
<feature type="compositionally biased region" description="Low complexity" evidence="1">
    <location>
        <begin position="513"/>
        <end position="524"/>
    </location>
</feature>
<dbReference type="Proteomes" id="UP000738325">
    <property type="component" value="Unassembled WGS sequence"/>
</dbReference>
<gene>
    <name evidence="2" type="ORF">BGZ99_001864</name>
</gene>
<evidence type="ECO:0000256" key="1">
    <source>
        <dbReference type="SAM" id="MobiDB-lite"/>
    </source>
</evidence>
<keyword evidence="3" id="KW-1185">Reference proteome</keyword>
<comment type="caution">
    <text evidence="2">The sequence shown here is derived from an EMBL/GenBank/DDBJ whole genome shotgun (WGS) entry which is preliminary data.</text>
</comment>
<evidence type="ECO:0000313" key="2">
    <source>
        <dbReference type="EMBL" id="KAG0329478.1"/>
    </source>
</evidence>
<dbReference type="OrthoDB" id="2447348at2759"/>
<proteinExistence type="predicted"/>
<feature type="compositionally biased region" description="Gly residues" evidence="1">
    <location>
        <begin position="394"/>
        <end position="404"/>
    </location>
</feature>
<name>A0A9P6RWF9_9FUNG</name>
<dbReference type="EMBL" id="JAAAIP010000015">
    <property type="protein sequence ID" value="KAG0329478.1"/>
    <property type="molecule type" value="Genomic_DNA"/>
</dbReference>
<feature type="region of interest" description="Disordered" evidence="1">
    <location>
        <begin position="379"/>
        <end position="426"/>
    </location>
</feature>
<dbReference type="AlphaFoldDB" id="A0A9P6RWF9"/>
<accession>A0A9P6RWF9</accession>
<protein>
    <submittedName>
        <fullName evidence="2">Uncharacterized protein</fullName>
    </submittedName>
</protein>
<feature type="compositionally biased region" description="Low complexity" evidence="1">
    <location>
        <begin position="486"/>
        <end position="501"/>
    </location>
</feature>
<evidence type="ECO:0000313" key="3">
    <source>
        <dbReference type="Proteomes" id="UP000738325"/>
    </source>
</evidence>
<sequence>MAIDPQRGTMGIRGLYHVLRPIPRSSFYAIYLKTDVLDILKFDDPTLLHYVKNIYDFGIARNAALIRSILMSDGNTMLAAYLTAVTTKIKGTLNPIMSNTALAPDLLKQNTVFKNCLKEFETQKALRVTNAAVLHANHRDNLSFYKARKFKRNQFRPHITQGSILSSRTITISRCQRRPAPRQYPQTKRRKQLVKQNEVVMKKNVVKKKKQLKRAKENPAATKRNLASATVQENQLLKNYRQSVLTVGSIQGRAGANRGLPNRADVKAVSDRLLWTIRVINMMQQGTYEIVASDKRHILASSRRSCVLCQSPQGPPGQYIRKLFYDVSHAWRMDGYHRKIMMQGDRRPAAAGRRFKLCVTICTNGLILNLLVIDTSKSRRRPTQALQGDDGQGDDGQSGGGQNGKGKATASTAPAPAASASVKRKRKATASAAHAASMPRIPEWVWVLVPLVTPQAHWITVTVSPSEALSLSAGSQLPRSSSPTGPQLLPRPSSSVRPSSPAGTQVPAGPPSGGSSSPSSSAISDDSDDENSSDGSTRHLRFQTLLKEAKDAAGIDELESNIPPMTLKTLDQYFHYMSTLEINGNKEVTTNRDRMLLFCGSQCFARKSGDMKKMQTECTT</sequence>
<reference evidence="2" key="1">
    <citation type="journal article" date="2020" name="Fungal Divers.">
        <title>Resolving the Mortierellaceae phylogeny through synthesis of multi-gene phylogenetics and phylogenomics.</title>
        <authorList>
            <person name="Vandepol N."/>
            <person name="Liber J."/>
            <person name="Desiro A."/>
            <person name="Na H."/>
            <person name="Kennedy M."/>
            <person name="Barry K."/>
            <person name="Grigoriev I.V."/>
            <person name="Miller A.N."/>
            <person name="O'Donnell K."/>
            <person name="Stajich J.E."/>
            <person name="Bonito G."/>
        </authorList>
    </citation>
    <scope>NUCLEOTIDE SEQUENCE</scope>
    <source>
        <strain evidence="2">REB-010B</strain>
    </source>
</reference>